<protein>
    <submittedName>
        <fullName evidence="1">Uncharacterized protein</fullName>
    </submittedName>
</protein>
<reference evidence="1 2" key="1">
    <citation type="journal article" date="2015" name="Genome Announc.">
        <title>Expanding the biotechnology potential of lactobacilli through comparative genomics of 213 strains and associated genera.</title>
        <authorList>
            <person name="Sun Z."/>
            <person name="Harris H.M."/>
            <person name="McCann A."/>
            <person name="Guo C."/>
            <person name="Argimon S."/>
            <person name="Zhang W."/>
            <person name="Yang X."/>
            <person name="Jeffery I.B."/>
            <person name="Cooney J.C."/>
            <person name="Kagawa T.F."/>
            <person name="Liu W."/>
            <person name="Song Y."/>
            <person name="Salvetti E."/>
            <person name="Wrobel A."/>
            <person name="Rasinkangas P."/>
            <person name="Parkhill J."/>
            <person name="Rea M.C."/>
            <person name="O'Sullivan O."/>
            <person name="Ritari J."/>
            <person name="Douillard F.P."/>
            <person name="Paul Ross R."/>
            <person name="Yang R."/>
            <person name="Briner A.E."/>
            <person name="Felis G.E."/>
            <person name="de Vos W.M."/>
            <person name="Barrangou R."/>
            <person name="Klaenhammer T.R."/>
            <person name="Caufield P.W."/>
            <person name="Cui Y."/>
            <person name="Zhang H."/>
            <person name="O'Toole P.W."/>
        </authorList>
    </citation>
    <scope>NUCLEOTIDE SEQUENCE [LARGE SCALE GENOMIC DNA]</scope>
    <source>
        <strain evidence="1 2">DSM 20515</strain>
    </source>
</reference>
<sequence length="110" mass="12431">MEAPTVTRETIIGNILATLKTRQHNTKNVQTQEITFPITFTHEHKEAAGCAIIHVQPDGQYEIKSFDTKYANVEDPWRKIYHAALYDCDEDLDGRESLIQAINDGVTAQS</sequence>
<evidence type="ECO:0000313" key="1">
    <source>
        <dbReference type="EMBL" id="KRM73326.1"/>
    </source>
</evidence>
<name>A0A0R2B1A7_SECCO</name>
<evidence type="ECO:0000313" key="2">
    <source>
        <dbReference type="Proteomes" id="UP000051845"/>
    </source>
</evidence>
<proteinExistence type="predicted"/>
<organism evidence="1 2">
    <name type="scientific">Secundilactobacillus collinoides DSM 20515 = JCM 1123</name>
    <dbReference type="NCBI Taxonomy" id="1423733"/>
    <lineage>
        <taxon>Bacteria</taxon>
        <taxon>Bacillati</taxon>
        <taxon>Bacillota</taxon>
        <taxon>Bacilli</taxon>
        <taxon>Lactobacillales</taxon>
        <taxon>Lactobacillaceae</taxon>
        <taxon>Secundilactobacillus</taxon>
    </lineage>
</organism>
<dbReference type="AlphaFoldDB" id="A0A0R2B1A7"/>
<dbReference type="STRING" id="33960.TY91_04640"/>
<dbReference type="PATRIC" id="fig|1423733.4.peg.1597"/>
<accession>A0A0R2B1A7</accession>
<gene>
    <name evidence="1" type="ORF">FC82_GL001521</name>
</gene>
<dbReference type="EMBL" id="AYYR01000129">
    <property type="protein sequence ID" value="KRM73326.1"/>
    <property type="molecule type" value="Genomic_DNA"/>
</dbReference>
<dbReference type="Proteomes" id="UP000051845">
    <property type="component" value="Unassembled WGS sequence"/>
</dbReference>
<comment type="caution">
    <text evidence="1">The sequence shown here is derived from an EMBL/GenBank/DDBJ whole genome shotgun (WGS) entry which is preliminary data.</text>
</comment>